<dbReference type="GO" id="GO:0042981">
    <property type="term" value="P:regulation of apoptotic process"/>
    <property type="evidence" value="ECO:0007669"/>
    <property type="project" value="InterPro"/>
</dbReference>
<feature type="region of interest" description="Disordered" evidence="1">
    <location>
        <begin position="264"/>
        <end position="286"/>
    </location>
</feature>
<dbReference type="InterPro" id="IPR000157">
    <property type="entry name" value="TIR_dom"/>
</dbReference>
<dbReference type="InterPro" id="IPR037939">
    <property type="entry name" value="CRADD"/>
</dbReference>
<dbReference type="SMART" id="SM00114">
    <property type="entry name" value="CARD"/>
    <property type="match status" value="1"/>
</dbReference>
<dbReference type="GO" id="GO:0070513">
    <property type="term" value="F:death domain binding"/>
    <property type="evidence" value="ECO:0007669"/>
    <property type="project" value="InterPro"/>
</dbReference>
<name>A0A6P4YDV3_BRABE</name>
<dbReference type="Pfam" id="PF13676">
    <property type="entry name" value="TIR_2"/>
    <property type="match status" value="1"/>
</dbReference>
<dbReference type="OrthoDB" id="10031931at2759"/>
<dbReference type="PANTHER" id="PTHR15034:SF5">
    <property type="entry name" value="DEATH DOMAIN-CONTAINING PROTEIN CRADD"/>
    <property type="match status" value="1"/>
</dbReference>
<dbReference type="InterPro" id="IPR011029">
    <property type="entry name" value="DEATH-like_dom_sf"/>
</dbReference>
<accession>A0A6P4YDV3</accession>
<organism evidence="4 5">
    <name type="scientific">Branchiostoma belcheri</name>
    <name type="common">Amphioxus</name>
    <dbReference type="NCBI Taxonomy" id="7741"/>
    <lineage>
        <taxon>Eukaryota</taxon>
        <taxon>Metazoa</taxon>
        <taxon>Chordata</taxon>
        <taxon>Cephalochordata</taxon>
        <taxon>Leptocardii</taxon>
        <taxon>Amphioxiformes</taxon>
        <taxon>Branchiostomatidae</taxon>
        <taxon>Branchiostoma</taxon>
    </lineage>
</organism>
<feature type="compositionally biased region" description="Low complexity" evidence="1">
    <location>
        <begin position="266"/>
        <end position="275"/>
    </location>
</feature>
<feature type="domain" description="TIR" evidence="2">
    <location>
        <begin position="97"/>
        <end position="226"/>
    </location>
</feature>
<protein>
    <submittedName>
        <fullName evidence="5">Uncharacterized protein LOC109466871</fullName>
    </submittedName>
</protein>
<dbReference type="GO" id="GO:0007165">
    <property type="term" value="P:signal transduction"/>
    <property type="evidence" value="ECO:0007669"/>
    <property type="project" value="InterPro"/>
</dbReference>
<dbReference type="GO" id="GO:0002020">
    <property type="term" value="F:protease binding"/>
    <property type="evidence" value="ECO:0007669"/>
    <property type="project" value="InterPro"/>
</dbReference>
<reference evidence="5" key="1">
    <citation type="submission" date="2025-08" db="UniProtKB">
        <authorList>
            <consortium name="RefSeq"/>
        </authorList>
    </citation>
    <scope>IDENTIFICATION</scope>
    <source>
        <tissue evidence="5">Gonad</tissue>
    </source>
</reference>
<keyword evidence="4" id="KW-1185">Reference proteome</keyword>
<dbReference type="KEGG" id="bbel:109466871"/>
<dbReference type="Proteomes" id="UP000515135">
    <property type="component" value="Unplaced"/>
</dbReference>
<dbReference type="Gene3D" id="3.40.50.10140">
    <property type="entry name" value="Toll/interleukin-1 receptor homology (TIR) domain"/>
    <property type="match status" value="1"/>
</dbReference>
<evidence type="ECO:0000313" key="5">
    <source>
        <dbReference type="RefSeq" id="XP_019620289.1"/>
    </source>
</evidence>
<dbReference type="PROSITE" id="PS50104">
    <property type="entry name" value="TIR"/>
    <property type="match status" value="1"/>
</dbReference>
<proteinExistence type="predicted"/>
<dbReference type="PROSITE" id="PS50209">
    <property type="entry name" value="CARD"/>
    <property type="match status" value="1"/>
</dbReference>
<dbReference type="InterPro" id="IPR001315">
    <property type="entry name" value="CARD"/>
</dbReference>
<gene>
    <name evidence="5" type="primary">LOC109466871</name>
</gene>
<feature type="domain" description="CARD" evidence="3">
    <location>
        <begin position="1"/>
        <end position="90"/>
    </location>
</feature>
<dbReference type="RefSeq" id="XP_019620289.1">
    <property type="nucleotide sequence ID" value="XM_019764730.1"/>
</dbReference>
<dbReference type="SUPFAM" id="SSF52200">
    <property type="entry name" value="Toll/Interleukin receptor TIR domain"/>
    <property type="match status" value="1"/>
</dbReference>
<dbReference type="InterPro" id="IPR035897">
    <property type="entry name" value="Toll_tir_struct_dom_sf"/>
</dbReference>
<dbReference type="AlphaFoldDB" id="A0A6P4YDV3"/>
<dbReference type="CDD" id="cd01671">
    <property type="entry name" value="CARD"/>
    <property type="match status" value="1"/>
</dbReference>
<dbReference type="Gene3D" id="1.10.533.10">
    <property type="entry name" value="Death Domain, Fas"/>
    <property type="match status" value="1"/>
</dbReference>
<evidence type="ECO:0000259" key="3">
    <source>
        <dbReference type="PROSITE" id="PS50209"/>
    </source>
</evidence>
<sequence length="435" mass="50093">MEQRHRDLLCANSFEITSDLRFRDIRGYLLDKGVLSGDNLNEIESKKLRVDQAKALLNILPTRGLNAFSVFRDALKLHYPHLARLLDDESQHEPLKGEPRIFIIHAGEDKEHFVRPLVSALRQKGLKEDDIFFDEVSIKPGEHIRERIMSTLSSDALQLAVIVVSNSLLSKNYWPKLELEKCLNKKCVFPIWLDENEDNFKAFSELVGNYSPTLKQMSARRVQRTSVESELANIATEVVQQLSALEKSQPTAIQMLLHAAPTSARSVDSVSSDEGTGSEDDGTGLDDQLLIQEKLKEKKMESELEILEKWGDIQLKWLERASHFLSKEKVEQQTEEMFAQLRQKFDILMVKEGCAIVHLIPNNLTDLDRFWADYKSGQLSNELSQRLITDEMRAVVGQDLVVQVIMLEEQYRRWRKYLTESRYHHLINSISIHNI</sequence>
<dbReference type="PANTHER" id="PTHR15034">
    <property type="entry name" value="DEATH DOMAIN-CONTAINING PROTEIN CRADD"/>
    <property type="match status" value="1"/>
</dbReference>
<evidence type="ECO:0000313" key="4">
    <source>
        <dbReference type="Proteomes" id="UP000515135"/>
    </source>
</evidence>
<dbReference type="GeneID" id="109466871"/>
<evidence type="ECO:0000256" key="1">
    <source>
        <dbReference type="SAM" id="MobiDB-lite"/>
    </source>
</evidence>
<evidence type="ECO:0000259" key="2">
    <source>
        <dbReference type="PROSITE" id="PS50104"/>
    </source>
</evidence>
<dbReference type="Pfam" id="PF00619">
    <property type="entry name" value="CARD"/>
    <property type="match status" value="1"/>
</dbReference>
<dbReference type="SUPFAM" id="SSF47986">
    <property type="entry name" value="DEATH domain"/>
    <property type="match status" value="1"/>
</dbReference>